<protein>
    <submittedName>
        <fullName evidence="1">Uncharacterized protein</fullName>
    </submittedName>
</protein>
<dbReference type="Proteomes" id="UP001140560">
    <property type="component" value="Unassembled WGS sequence"/>
</dbReference>
<keyword evidence="2" id="KW-1185">Reference proteome</keyword>
<accession>A0A9W8XYL0</accession>
<sequence length="143" mass="15629">MAPSTAPALVKRVEDLLYPFRDECFDKNAPTSEHEYKLWAATHERKAVALSQNIAYLIQNHSFKVEKTRKHKLAATRSVNADDVSITVSGWDGNVTSPEGGAIAVTVCYPAAMQTVVCAKLQPGDSPIDKLYAKVERELPGTA</sequence>
<name>A0A9W8XYL0_9PLEO</name>
<reference evidence="1" key="1">
    <citation type="submission" date="2022-10" db="EMBL/GenBank/DDBJ databases">
        <title>Tapping the CABI collections for fungal endophytes: first genome assemblies for Collariella, Neodidymelliopsis, Ascochyta clinopodiicola, Didymella pomorum, Didymosphaeria variabile, Neocosmospora piperis and Neocucurbitaria cava.</title>
        <authorList>
            <person name="Hill R."/>
        </authorList>
    </citation>
    <scope>NUCLEOTIDE SEQUENCE</scope>
    <source>
        <strain evidence="1">IMI 356814</strain>
    </source>
</reference>
<proteinExistence type="predicted"/>
<evidence type="ECO:0000313" key="1">
    <source>
        <dbReference type="EMBL" id="KAJ4362388.1"/>
    </source>
</evidence>
<comment type="caution">
    <text evidence="1">The sequence shown here is derived from an EMBL/GenBank/DDBJ whole genome shotgun (WGS) entry which is preliminary data.</text>
</comment>
<organism evidence="1 2">
    <name type="scientific">Neocucurbitaria cava</name>
    <dbReference type="NCBI Taxonomy" id="798079"/>
    <lineage>
        <taxon>Eukaryota</taxon>
        <taxon>Fungi</taxon>
        <taxon>Dikarya</taxon>
        <taxon>Ascomycota</taxon>
        <taxon>Pezizomycotina</taxon>
        <taxon>Dothideomycetes</taxon>
        <taxon>Pleosporomycetidae</taxon>
        <taxon>Pleosporales</taxon>
        <taxon>Pleosporineae</taxon>
        <taxon>Cucurbitariaceae</taxon>
        <taxon>Neocucurbitaria</taxon>
    </lineage>
</organism>
<gene>
    <name evidence="1" type="ORF">N0V83_010481</name>
</gene>
<evidence type="ECO:0000313" key="2">
    <source>
        <dbReference type="Proteomes" id="UP001140560"/>
    </source>
</evidence>
<dbReference type="OrthoDB" id="3735927at2759"/>
<dbReference type="AlphaFoldDB" id="A0A9W8XYL0"/>
<dbReference type="EMBL" id="JAPEUY010000021">
    <property type="protein sequence ID" value="KAJ4362388.1"/>
    <property type="molecule type" value="Genomic_DNA"/>
</dbReference>